<reference evidence="1 2" key="1">
    <citation type="journal article" date="2007" name="Appl. Environ. Microbiol.">
        <title>Isolation of key methanogens for global methane emission from rice paddy fields: a novel isolate affiliated with the clone cluster rice cluster I.</title>
        <authorList>
            <person name="Sakai S."/>
            <person name="Imachi H."/>
            <person name="Sekiguchi Y."/>
            <person name="Ohashi A."/>
            <person name="Harada H."/>
            <person name="Kamagata Y."/>
        </authorList>
    </citation>
    <scope>NUCLEOTIDE SEQUENCE [LARGE SCALE GENOMIC DNA]</scope>
    <source>
        <strain evidence="2">DSM 17711 / JCM 13418 / NBRC 101707 / SANAE</strain>
    </source>
</reference>
<evidence type="ECO:0008006" key="3">
    <source>
        <dbReference type="Google" id="ProtNLM"/>
    </source>
</evidence>
<dbReference type="InParanoid" id="D1YUM4"/>
<dbReference type="AlphaFoldDB" id="D1YUM4"/>
<dbReference type="EMBL" id="AP011532">
    <property type="protein sequence ID" value="BAI60146.1"/>
    <property type="molecule type" value="Genomic_DNA"/>
</dbReference>
<dbReference type="KEGG" id="mpd:MCP_0074"/>
<dbReference type="RefSeq" id="WP_012898826.1">
    <property type="nucleotide sequence ID" value="NC_013665.1"/>
</dbReference>
<reference evidence="2" key="3">
    <citation type="journal article" date="2011" name="PLoS ONE">
        <title>Genome sequence of a mesophilic hydrogenotrophic methanogen Methanocella paludicola, the first cultivated representative of the order Methanocellales.</title>
        <authorList>
            <person name="Sakai S."/>
            <person name="Takaki Y."/>
            <person name="Shimamura S."/>
            <person name="Sekine M."/>
            <person name="Tajima T."/>
            <person name="Kosugi H."/>
            <person name="Ichikawa N."/>
            <person name="Tasumi E."/>
            <person name="Hiraki A.T."/>
            <person name="Shimizu A."/>
            <person name="Kato Y."/>
            <person name="Nishiko R."/>
            <person name="Mori K."/>
            <person name="Fujita N."/>
            <person name="Imachi H."/>
            <person name="Takai K."/>
        </authorList>
    </citation>
    <scope>NUCLEOTIDE SEQUENCE [LARGE SCALE GENOMIC DNA]</scope>
    <source>
        <strain evidence="2">DSM 17711 / JCM 13418 / NBRC 101707 / SANAE</strain>
    </source>
</reference>
<name>D1YUM4_METPS</name>
<accession>D1YUM4</accession>
<dbReference type="GeneID" id="8680239"/>
<evidence type="ECO:0000313" key="1">
    <source>
        <dbReference type="EMBL" id="BAI60146.1"/>
    </source>
</evidence>
<protein>
    <recommendedName>
        <fullName evidence="3">PD(D/E)XK endonuclease domain-containing protein</fullName>
    </recommendedName>
</protein>
<organism evidence="1 2">
    <name type="scientific">Methanocella paludicola (strain DSM 17711 / JCM 13418 / NBRC 101707 / SANAE)</name>
    <dbReference type="NCBI Taxonomy" id="304371"/>
    <lineage>
        <taxon>Archaea</taxon>
        <taxon>Methanobacteriati</taxon>
        <taxon>Methanobacteriota</taxon>
        <taxon>Stenosarchaea group</taxon>
        <taxon>Methanomicrobia</taxon>
        <taxon>Methanocellales</taxon>
        <taxon>Methanocellaceae</taxon>
        <taxon>Methanocella</taxon>
    </lineage>
</organism>
<proteinExistence type="predicted"/>
<keyword evidence="2" id="KW-1185">Reference proteome</keyword>
<reference evidence="1 2" key="2">
    <citation type="journal article" date="2008" name="Int. J. Syst. Evol. Microbiol.">
        <title>Methanocella paludicola gen. nov., sp. nov., a methane-producing archaeon, the first isolate of the lineage 'Rice Cluster I', and proposal of the new archaeal order Methanocellales ord. nov.</title>
        <authorList>
            <person name="Sakai S."/>
            <person name="Imachi H."/>
            <person name="Hanada S."/>
            <person name="Ohashi A."/>
            <person name="Harada H."/>
            <person name="Kamagata Y."/>
        </authorList>
    </citation>
    <scope>NUCLEOTIDE SEQUENCE [LARGE SCALE GENOMIC DNA]</scope>
    <source>
        <strain evidence="2">DSM 17711 / JCM 13418 / NBRC 101707 / SANAE</strain>
    </source>
</reference>
<evidence type="ECO:0000313" key="2">
    <source>
        <dbReference type="Proteomes" id="UP000001882"/>
    </source>
</evidence>
<sequence length="147" mass="17228">MTDPTHASGLAFEEHVIGLFGREFEVKWIRDGATKEEVDFLPDLEIRHTPSGDAFGVECKYRASHFLGRLPWAKEYQLKKYGRYREVTGRQLFIIIGLGGTPERPDYMYCVPSWRAGATMLDADSLKRYRRDPRRKFRWDEKARQLV</sequence>
<dbReference type="Proteomes" id="UP000001882">
    <property type="component" value="Chromosome"/>
</dbReference>
<dbReference type="OrthoDB" id="105769at2157"/>
<dbReference type="STRING" id="304371.MCP_0074"/>
<dbReference type="eggNOG" id="arCOG03518">
    <property type="taxonomic scope" value="Archaea"/>
</dbReference>
<gene>
    <name evidence="1" type="ordered locus">MCP_0074</name>
</gene>